<dbReference type="RefSeq" id="XP_053056623.1">
    <property type="nucleotide sequence ID" value="XM_053200648.1"/>
</dbReference>
<evidence type="ECO:0000313" key="2">
    <source>
        <dbReference type="Proteomes" id="UP001652583"/>
    </source>
</evidence>
<keyword evidence="2" id="KW-1185">Reference proteome</keyword>
<dbReference type="Pfam" id="PF15484">
    <property type="entry name" value="DUF4642"/>
    <property type="match status" value="1"/>
</dbReference>
<gene>
    <name evidence="3 4 5" type="primary">CA3H2orf74</name>
</gene>
<organism evidence="2 4">
    <name type="scientific">Acinonyx jubatus</name>
    <name type="common">Cheetah</name>
    <dbReference type="NCBI Taxonomy" id="32536"/>
    <lineage>
        <taxon>Eukaryota</taxon>
        <taxon>Metazoa</taxon>
        <taxon>Chordata</taxon>
        <taxon>Craniata</taxon>
        <taxon>Vertebrata</taxon>
        <taxon>Euteleostomi</taxon>
        <taxon>Mammalia</taxon>
        <taxon>Eutheria</taxon>
        <taxon>Laurasiatheria</taxon>
        <taxon>Carnivora</taxon>
        <taxon>Feliformia</taxon>
        <taxon>Felidae</taxon>
        <taxon>Felinae</taxon>
        <taxon>Acinonyx</taxon>
    </lineage>
</organism>
<dbReference type="Proteomes" id="UP001652583">
    <property type="component" value="Chromosome A3"/>
</dbReference>
<name>A0ABM3NB21_ACIJB</name>
<sequence length="191" mass="21033">MRPGILVQRRSKEALITPLEEKENMEEEGEDIVREKQEPKNAEGNGQEDDDLQKPPIPVTRSQSAVENHRRPLKGVTFSRELRFTDDDAQAEASCGGYRLLPLPGCLALLGSPGREAHDAYIPGPQVQRLILLTLVELAELLLLSLFNDGGNTGHGFANNPIESWSDWKPHCLSLKRRAAGTVPPSALLVV</sequence>
<evidence type="ECO:0000313" key="4">
    <source>
        <dbReference type="RefSeq" id="XP_053056622.1"/>
    </source>
</evidence>
<feature type="compositionally biased region" description="Basic and acidic residues" evidence="1">
    <location>
        <begin position="31"/>
        <end position="41"/>
    </location>
</feature>
<dbReference type="GeneID" id="106973458"/>
<proteinExistence type="predicted"/>
<evidence type="ECO:0000313" key="3">
    <source>
        <dbReference type="RefSeq" id="XP_053056621.1"/>
    </source>
</evidence>
<evidence type="ECO:0000313" key="5">
    <source>
        <dbReference type="RefSeq" id="XP_053056623.1"/>
    </source>
</evidence>
<evidence type="ECO:0000256" key="1">
    <source>
        <dbReference type="SAM" id="MobiDB-lite"/>
    </source>
</evidence>
<dbReference type="InterPro" id="IPR027813">
    <property type="entry name" value="DUF4642"/>
</dbReference>
<accession>A0ABM3NB21</accession>
<dbReference type="PANTHER" id="PTHR37882">
    <property type="entry name" value="HYPOTHETICAL PROTEIN LOC690352"/>
    <property type="match status" value="1"/>
</dbReference>
<feature type="region of interest" description="Disordered" evidence="1">
    <location>
        <begin position="1"/>
        <end position="69"/>
    </location>
</feature>
<dbReference type="RefSeq" id="XP_053056621.1">
    <property type="nucleotide sequence ID" value="XM_053200646.1"/>
</dbReference>
<reference evidence="3 4" key="1">
    <citation type="submission" date="2025-05" db="UniProtKB">
        <authorList>
            <consortium name="RefSeq"/>
        </authorList>
    </citation>
    <scope>IDENTIFICATION</scope>
    <source>
        <tissue evidence="3 4">Blood</tissue>
    </source>
</reference>
<dbReference type="RefSeq" id="XP_053056622.1">
    <property type="nucleotide sequence ID" value="XM_053200647.1"/>
</dbReference>
<protein>
    <submittedName>
        <fullName evidence="3 4">Uncharacterized protein C2orf74 homolog isoform X3</fullName>
    </submittedName>
</protein>